<accession>A0A409Y3J3</accession>
<dbReference type="Gene3D" id="3.20.20.190">
    <property type="entry name" value="Phosphatidylinositol (PI) phosphodiesterase"/>
    <property type="match status" value="1"/>
</dbReference>
<dbReference type="InterPro" id="IPR001192">
    <property type="entry name" value="PI-PLC_fam"/>
</dbReference>
<dbReference type="Pfam" id="PF09279">
    <property type="entry name" value="EF-hand_like"/>
    <property type="match status" value="1"/>
</dbReference>
<feature type="compositionally biased region" description="Polar residues" evidence="8">
    <location>
        <begin position="633"/>
        <end position="661"/>
    </location>
</feature>
<dbReference type="CDD" id="cd13360">
    <property type="entry name" value="PH_PLC_fungal"/>
    <property type="match status" value="1"/>
</dbReference>
<dbReference type="InterPro" id="IPR002048">
    <property type="entry name" value="EF_hand_dom"/>
</dbReference>
<dbReference type="SUPFAM" id="SSF47473">
    <property type="entry name" value="EF-hand"/>
    <property type="match status" value="1"/>
</dbReference>
<dbReference type="InterPro" id="IPR001711">
    <property type="entry name" value="PLipase_C_Pinositol-sp_Y"/>
</dbReference>
<dbReference type="InterPro" id="IPR015359">
    <property type="entry name" value="PLC_EF-hand-like"/>
</dbReference>
<evidence type="ECO:0000259" key="9">
    <source>
        <dbReference type="PROSITE" id="PS50004"/>
    </source>
</evidence>
<dbReference type="PROSITE" id="PS50222">
    <property type="entry name" value="EF_HAND_2"/>
    <property type="match status" value="1"/>
</dbReference>
<comment type="cofactor">
    <cofactor evidence="1">
        <name>Ca(2+)</name>
        <dbReference type="ChEBI" id="CHEBI:29108"/>
    </cofactor>
</comment>
<evidence type="ECO:0000256" key="7">
    <source>
        <dbReference type="RuleBase" id="RU361133"/>
    </source>
</evidence>
<evidence type="ECO:0000313" key="12">
    <source>
        <dbReference type="EMBL" id="PPQ97553.1"/>
    </source>
</evidence>
<dbReference type="InterPro" id="IPR000909">
    <property type="entry name" value="PLipase_C_PInositol-sp_X_dom"/>
</dbReference>
<feature type="domain" description="EF-hand" evidence="11">
    <location>
        <begin position="296"/>
        <end position="331"/>
    </location>
</feature>
<dbReference type="PANTHER" id="PTHR10336:SF36">
    <property type="entry name" value="1-PHOSPHATIDYLINOSITOL 4,5-BISPHOSPHATE PHOSPHODIESTERASE BETA-4"/>
    <property type="match status" value="1"/>
</dbReference>
<feature type="domain" description="C2" evidence="9">
    <location>
        <begin position="844"/>
        <end position="1040"/>
    </location>
</feature>
<organism evidence="12 13">
    <name type="scientific">Gymnopilus dilepis</name>
    <dbReference type="NCBI Taxonomy" id="231916"/>
    <lineage>
        <taxon>Eukaryota</taxon>
        <taxon>Fungi</taxon>
        <taxon>Dikarya</taxon>
        <taxon>Basidiomycota</taxon>
        <taxon>Agaricomycotina</taxon>
        <taxon>Agaricomycetes</taxon>
        <taxon>Agaricomycetidae</taxon>
        <taxon>Agaricales</taxon>
        <taxon>Agaricineae</taxon>
        <taxon>Hymenogastraceae</taxon>
        <taxon>Gymnopilus</taxon>
    </lineage>
</organism>
<dbReference type="Gene3D" id="1.10.238.10">
    <property type="entry name" value="EF-hand"/>
    <property type="match status" value="2"/>
</dbReference>
<dbReference type="SUPFAM" id="SSF50729">
    <property type="entry name" value="PH domain-like"/>
    <property type="match status" value="1"/>
</dbReference>
<dbReference type="InParanoid" id="A0A409Y3J3"/>
<keyword evidence="3 7" id="KW-0378">Hydrolase</keyword>
<comment type="catalytic activity">
    <reaction evidence="7">
        <text>a 1,2-diacyl-sn-glycero-3-phospho-(1D-myo-inositol-4,5-bisphosphate) + H2O = 1D-myo-inositol 1,4,5-trisphosphate + a 1,2-diacyl-sn-glycerol + H(+)</text>
        <dbReference type="Rhea" id="RHEA:33179"/>
        <dbReference type="ChEBI" id="CHEBI:15377"/>
        <dbReference type="ChEBI" id="CHEBI:15378"/>
        <dbReference type="ChEBI" id="CHEBI:17815"/>
        <dbReference type="ChEBI" id="CHEBI:58456"/>
        <dbReference type="ChEBI" id="CHEBI:203600"/>
        <dbReference type="EC" id="3.1.4.11"/>
    </reaction>
</comment>
<feature type="region of interest" description="Disordered" evidence="8">
    <location>
        <begin position="583"/>
        <end position="605"/>
    </location>
</feature>
<dbReference type="AlphaFoldDB" id="A0A409Y3J3"/>
<proteinExistence type="predicted"/>
<evidence type="ECO:0000256" key="6">
    <source>
        <dbReference type="ARBA" id="ARBA00023224"/>
    </source>
</evidence>
<feature type="compositionally biased region" description="Low complexity" evidence="8">
    <location>
        <begin position="590"/>
        <end position="605"/>
    </location>
</feature>
<keyword evidence="5 7" id="KW-0443">Lipid metabolism</keyword>
<name>A0A409Y3J3_9AGAR</name>
<evidence type="ECO:0000313" key="13">
    <source>
        <dbReference type="Proteomes" id="UP000284706"/>
    </source>
</evidence>
<dbReference type="InterPro" id="IPR000008">
    <property type="entry name" value="C2_dom"/>
</dbReference>
<evidence type="ECO:0000256" key="3">
    <source>
        <dbReference type="ARBA" id="ARBA00022801"/>
    </source>
</evidence>
<evidence type="ECO:0000256" key="4">
    <source>
        <dbReference type="ARBA" id="ARBA00022963"/>
    </source>
</evidence>
<dbReference type="CDD" id="cd16207">
    <property type="entry name" value="EFh_ScPlc1p_like"/>
    <property type="match status" value="1"/>
</dbReference>
<dbReference type="GO" id="GO:0004435">
    <property type="term" value="F:phosphatidylinositol-4,5-bisphosphate phospholipase C activity"/>
    <property type="evidence" value="ECO:0007669"/>
    <property type="project" value="UniProtKB-EC"/>
</dbReference>
<dbReference type="FunCoup" id="A0A409Y3J3">
    <property type="interactions" value="118"/>
</dbReference>
<feature type="region of interest" description="Disordered" evidence="8">
    <location>
        <begin position="911"/>
        <end position="938"/>
    </location>
</feature>
<gene>
    <name evidence="12" type="ORF">CVT26_002338</name>
</gene>
<dbReference type="InterPro" id="IPR035892">
    <property type="entry name" value="C2_domain_sf"/>
</dbReference>
<dbReference type="SMART" id="SM00239">
    <property type="entry name" value="C2"/>
    <property type="match status" value="1"/>
</dbReference>
<dbReference type="SMART" id="SM00149">
    <property type="entry name" value="PLCYc"/>
    <property type="match status" value="1"/>
</dbReference>
<feature type="compositionally biased region" description="Basic and acidic residues" evidence="8">
    <location>
        <begin position="911"/>
        <end position="931"/>
    </location>
</feature>
<dbReference type="InterPro" id="IPR011993">
    <property type="entry name" value="PH-like_dom_sf"/>
</dbReference>
<evidence type="ECO:0000256" key="5">
    <source>
        <dbReference type="ARBA" id="ARBA00023098"/>
    </source>
</evidence>
<evidence type="ECO:0000256" key="8">
    <source>
        <dbReference type="SAM" id="MobiDB-lite"/>
    </source>
</evidence>
<dbReference type="EMBL" id="NHYE01001226">
    <property type="protein sequence ID" value="PPQ97553.1"/>
    <property type="molecule type" value="Genomic_DNA"/>
</dbReference>
<dbReference type="Pfam" id="PF00168">
    <property type="entry name" value="C2"/>
    <property type="match status" value="1"/>
</dbReference>
<comment type="caution">
    <text evidence="12">The sequence shown here is derived from an EMBL/GenBank/DDBJ whole genome shotgun (WGS) entry which is preliminary data.</text>
</comment>
<dbReference type="PANTHER" id="PTHR10336">
    <property type="entry name" value="PHOSPHOINOSITIDE-SPECIFIC PHOSPHOLIPASE C FAMILY PROTEIN"/>
    <property type="match status" value="1"/>
</dbReference>
<feature type="compositionally biased region" description="Basic and acidic residues" evidence="8">
    <location>
        <begin position="711"/>
        <end position="721"/>
    </location>
</feature>
<dbReference type="CDD" id="cd00275">
    <property type="entry name" value="C2_PLC_like"/>
    <property type="match status" value="1"/>
</dbReference>
<dbReference type="CDD" id="cd08598">
    <property type="entry name" value="PI-PLC1c_yeast"/>
    <property type="match status" value="1"/>
</dbReference>
<dbReference type="SUPFAM" id="SSF51695">
    <property type="entry name" value="PLC-like phosphodiesterases"/>
    <property type="match status" value="1"/>
</dbReference>
<dbReference type="OrthoDB" id="269822at2759"/>
<dbReference type="SMART" id="SM00148">
    <property type="entry name" value="PLCXc"/>
    <property type="match status" value="1"/>
</dbReference>
<feature type="compositionally biased region" description="Acidic residues" evidence="8">
    <location>
        <begin position="8"/>
        <end position="17"/>
    </location>
</feature>
<dbReference type="GO" id="GO:0016042">
    <property type="term" value="P:lipid catabolic process"/>
    <property type="evidence" value="ECO:0007669"/>
    <property type="project" value="UniProtKB-KW"/>
</dbReference>
<keyword evidence="13" id="KW-1185">Reference proteome</keyword>
<keyword evidence="6" id="KW-0807">Transducer</keyword>
<dbReference type="Proteomes" id="UP000284706">
    <property type="component" value="Unassembled WGS sequence"/>
</dbReference>
<keyword evidence="4 7" id="KW-0442">Lipid degradation</keyword>
<dbReference type="InterPro" id="IPR017946">
    <property type="entry name" value="PLC-like_Pdiesterase_TIM-brl"/>
</dbReference>
<dbReference type="EC" id="3.1.4.11" evidence="2 7"/>
<protein>
    <recommendedName>
        <fullName evidence="2 7">Phosphoinositide phospholipase C</fullName>
        <ecNumber evidence="2 7">3.1.4.11</ecNumber>
    </recommendedName>
</protein>
<feature type="region of interest" description="Disordered" evidence="8">
    <location>
        <begin position="1"/>
        <end position="20"/>
    </location>
</feature>
<sequence length="1063" mass="119164">MPRHGQELADDDDDDITGPEVKGVYVQTPTKNGFAASIKRRLFGFRTLRSNTFRLGRSKSLNGHAIAASQTGRKVQAGHSRSMTDLSVFQGPVDAPPMPKSRSIAVQPDAQLEQERSDSSERSGPQTAHAVGDVIVPQLLQHGTPMTKVSLKKHKKFVFRLDADLGQIVWESKKHKIIPIENIKEIRSGDDARYYREQFQLSQAYQDRWLTIVYLLDGNYKTLHLIAATTDVFRMWNQTLRDLHAIRLELMRGLGNVEMRQALWEKQYWKGANEEEDQKLTFEEVERLCRRLNINSDSADLSRLFKQADTRERNFLDFDDFRQFVKLLKARPEVDRLYNKLKTRNGGIFNFRVFEKFMRERQGSILSSAELLKIFNKYVTPSESHEVSNQPAANEMTIEGFTSFLLSPDNSVFADQQKDVWQDMTRPLPEYFISSSHNTYLVGHQLVGVSTIEGYIRALLHSCRSVELDIYDGEQEPMIFHGKTFTSKVSLREVCQTIAKYGFVASPYPIIISAEVHCSLAGQDMIAEIMIQEFGDSLVRLPLAPEGGLSTRETIEQLPSPEELRGKILLKAKNLNIGKIETEMLQENDPGSSPSYTTEPSSSTDSDVFFETARSAGPGWTSAEEDTVMRGRNQLSDSSVKGQFTRARSSLLQRVSSSATRATRGHEPMTSNLSAGSKTVSMPPVLAQMPLSPPISLVASPSPPKNSSTRRPSDLSPERSIPRLKPKMSPALMALLVYTVGVKFRGINKKAESQYAVEHMFSLSENTANRQLRFGMWDLIKHTKTHLVRTYPKGTRVSSTNYEPHRFWAAGAQLVAINWQTFDLGYMINHAMFQRNGRSGYVLKPDAIRLAQKERLAKKASHDFVVTVISAQQLPRPKNASGHEVPERAIVDPYVEVTLYVPDWPVVSDAKSKDKEKDKVAAPRRTLDEPPHSTSAAAAAHAAATTLLPIAVPGTAASGSSSQPGHAISARTSVVRKNGWNPFWAEKLRIPFNCVGDMLDLIFVRFVVRQEGAEAEEPLAVYCASLGSLQHGYRHLPLHDSQLSQYLFSTLFVKLNVVPRNPP</sequence>
<dbReference type="PROSITE" id="PS50008">
    <property type="entry name" value="PIPLC_Y_DOMAIN"/>
    <property type="match status" value="1"/>
</dbReference>
<evidence type="ECO:0000259" key="11">
    <source>
        <dbReference type="PROSITE" id="PS50222"/>
    </source>
</evidence>
<dbReference type="InterPro" id="IPR037755">
    <property type="entry name" value="Plc1_PH"/>
</dbReference>
<dbReference type="PROSITE" id="PS50004">
    <property type="entry name" value="C2"/>
    <property type="match status" value="1"/>
</dbReference>
<dbReference type="Pfam" id="PF00387">
    <property type="entry name" value="PI-PLC-Y"/>
    <property type="match status" value="1"/>
</dbReference>
<feature type="domain" description="PI-PLC Y-box" evidence="10">
    <location>
        <begin position="732"/>
        <end position="849"/>
    </location>
</feature>
<feature type="compositionally biased region" description="Polar residues" evidence="8">
    <location>
        <begin position="669"/>
        <end position="680"/>
    </location>
</feature>
<evidence type="ECO:0000256" key="2">
    <source>
        <dbReference type="ARBA" id="ARBA00012368"/>
    </source>
</evidence>
<dbReference type="Pfam" id="PF00388">
    <property type="entry name" value="PI-PLC-X"/>
    <property type="match status" value="1"/>
</dbReference>
<feature type="region of interest" description="Disordered" evidence="8">
    <location>
        <begin position="108"/>
        <end position="127"/>
    </location>
</feature>
<dbReference type="SUPFAM" id="SSF49562">
    <property type="entry name" value="C2 domain (Calcium/lipid-binding domain, CaLB)"/>
    <property type="match status" value="1"/>
</dbReference>
<dbReference type="Gene3D" id="2.30.29.30">
    <property type="entry name" value="Pleckstrin-homology domain (PH domain)/Phosphotyrosine-binding domain (PTB)"/>
    <property type="match status" value="1"/>
</dbReference>
<evidence type="ECO:0000256" key="1">
    <source>
        <dbReference type="ARBA" id="ARBA00001913"/>
    </source>
</evidence>
<dbReference type="Gene3D" id="2.60.40.150">
    <property type="entry name" value="C2 domain"/>
    <property type="match status" value="1"/>
</dbReference>
<evidence type="ECO:0000259" key="10">
    <source>
        <dbReference type="PROSITE" id="PS50008"/>
    </source>
</evidence>
<dbReference type="GO" id="GO:0048015">
    <property type="term" value="P:phosphatidylinositol-mediated signaling"/>
    <property type="evidence" value="ECO:0007669"/>
    <property type="project" value="TreeGrafter"/>
</dbReference>
<feature type="region of interest" description="Disordered" evidence="8">
    <location>
        <begin position="632"/>
        <end position="723"/>
    </location>
</feature>
<dbReference type="PROSITE" id="PS50007">
    <property type="entry name" value="PIPLC_X_DOMAIN"/>
    <property type="match status" value="1"/>
</dbReference>
<dbReference type="STRING" id="231916.A0A409Y3J3"/>
<dbReference type="GO" id="GO:0005509">
    <property type="term" value="F:calcium ion binding"/>
    <property type="evidence" value="ECO:0007669"/>
    <property type="project" value="InterPro"/>
</dbReference>
<reference evidence="12 13" key="1">
    <citation type="journal article" date="2018" name="Evol. Lett.">
        <title>Horizontal gene cluster transfer increased hallucinogenic mushroom diversity.</title>
        <authorList>
            <person name="Reynolds H.T."/>
            <person name="Vijayakumar V."/>
            <person name="Gluck-Thaler E."/>
            <person name="Korotkin H.B."/>
            <person name="Matheny P.B."/>
            <person name="Slot J.C."/>
        </authorList>
    </citation>
    <scope>NUCLEOTIDE SEQUENCE [LARGE SCALE GENOMIC DNA]</scope>
    <source>
        <strain evidence="12 13">SRW20</strain>
    </source>
</reference>
<dbReference type="PRINTS" id="PR00390">
    <property type="entry name" value="PHPHLIPASEC"/>
</dbReference>
<dbReference type="InterPro" id="IPR011992">
    <property type="entry name" value="EF-hand-dom_pair"/>
</dbReference>
<dbReference type="GO" id="GO:0051209">
    <property type="term" value="P:release of sequestered calcium ion into cytosol"/>
    <property type="evidence" value="ECO:0007669"/>
    <property type="project" value="TreeGrafter"/>
</dbReference>